<dbReference type="InterPro" id="IPR025921">
    <property type="entry name" value="HmuY"/>
</dbReference>
<dbReference type="EMBL" id="RQHW01000013">
    <property type="protein sequence ID" value="TGN20492.1"/>
    <property type="molecule type" value="Genomic_DNA"/>
</dbReference>
<dbReference type="Pfam" id="PF14064">
    <property type="entry name" value="HmuY"/>
    <property type="match status" value="1"/>
</dbReference>
<accession>A0A4R9M2Y9</accession>
<proteinExistence type="predicted"/>
<keyword evidence="2" id="KW-1185">Reference proteome</keyword>
<dbReference type="Proteomes" id="UP000298058">
    <property type="component" value="Unassembled WGS sequence"/>
</dbReference>
<evidence type="ECO:0000313" key="2">
    <source>
        <dbReference type="Proteomes" id="UP000298058"/>
    </source>
</evidence>
<reference evidence="1" key="1">
    <citation type="journal article" date="2019" name="PLoS Negl. Trop. Dis.">
        <title>Revisiting the worldwide diversity of Leptospira species in the environment.</title>
        <authorList>
            <person name="Vincent A.T."/>
            <person name="Schiettekatte O."/>
            <person name="Bourhy P."/>
            <person name="Veyrier F.J."/>
            <person name="Picardeau M."/>
        </authorList>
    </citation>
    <scope>NUCLEOTIDE SEQUENCE [LARGE SCALE GENOMIC DNA]</scope>
    <source>
        <strain evidence="1">201300427</strain>
    </source>
</reference>
<dbReference type="AlphaFoldDB" id="A0A4R9M2Y9"/>
<gene>
    <name evidence="1" type="ORF">EHS15_03400</name>
</gene>
<protein>
    <submittedName>
        <fullName evidence="1">Heme-binding protein HmuY</fullName>
    </submittedName>
</protein>
<name>A0A4R9M2Y9_9LEPT</name>
<evidence type="ECO:0000313" key="1">
    <source>
        <dbReference type="EMBL" id="TGN20492.1"/>
    </source>
</evidence>
<organism evidence="1 2">
    <name type="scientific">Leptospira idonii</name>
    <dbReference type="NCBI Taxonomy" id="1193500"/>
    <lineage>
        <taxon>Bacteria</taxon>
        <taxon>Pseudomonadati</taxon>
        <taxon>Spirochaetota</taxon>
        <taxon>Spirochaetia</taxon>
        <taxon>Leptospirales</taxon>
        <taxon>Leptospiraceae</taxon>
        <taxon>Leptospira</taxon>
    </lineage>
</organism>
<sequence length="196" mass="21301">MNQLVADLLKANDPNSLDKVVYSRAETDGTTLTRINATNMDFYIYFSFRTNSQIPFSSVNTTNWDIAFNRYKLATNSGTSNSFGLGGACLSNQTTVTAAASIDRSSQNCSDTPSTNFVIDAKTSTQGIGGVGAEFIGNALLTDWFNYQIGNLTTKGLIYIVRSGAGSSSNFAFKIENYYSDAGTSAYPTFRWKKLP</sequence>
<dbReference type="CDD" id="cd12105">
    <property type="entry name" value="HmuY"/>
    <property type="match status" value="1"/>
</dbReference>
<comment type="caution">
    <text evidence="1">The sequence shown here is derived from an EMBL/GenBank/DDBJ whole genome shotgun (WGS) entry which is preliminary data.</text>
</comment>
<dbReference type="OrthoDB" id="335087at2"/>